<feature type="compositionally biased region" description="Low complexity" evidence="1">
    <location>
        <begin position="301"/>
        <end position="322"/>
    </location>
</feature>
<feature type="region of interest" description="Disordered" evidence="1">
    <location>
        <begin position="190"/>
        <end position="219"/>
    </location>
</feature>
<feature type="compositionally biased region" description="Pro residues" evidence="1">
    <location>
        <begin position="277"/>
        <end position="288"/>
    </location>
</feature>
<reference evidence="2" key="1">
    <citation type="submission" date="2024-07" db="EMBL/GenBank/DDBJ databases">
        <authorList>
            <person name="Yu S.T."/>
        </authorList>
    </citation>
    <scope>NUCLEOTIDE SEQUENCE</scope>
    <source>
        <strain evidence="2">R28</strain>
    </source>
</reference>
<protein>
    <recommendedName>
        <fullName evidence="3">NB-ARC domain-containing protein</fullName>
    </recommendedName>
</protein>
<organism evidence="2">
    <name type="scientific">Streptomyces sp. R28</name>
    <dbReference type="NCBI Taxonomy" id="3238628"/>
    <lineage>
        <taxon>Bacteria</taxon>
        <taxon>Bacillati</taxon>
        <taxon>Actinomycetota</taxon>
        <taxon>Actinomycetes</taxon>
        <taxon>Kitasatosporales</taxon>
        <taxon>Streptomycetaceae</taxon>
        <taxon>Streptomyces</taxon>
    </lineage>
</organism>
<evidence type="ECO:0008006" key="3">
    <source>
        <dbReference type="Google" id="ProtNLM"/>
    </source>
</evidence>
<proteinExistence type="predicted"/>
<accession>A0AB39PSH8</accession>
<dbReference type="InterPro" id="IPR027417">
    <property type="entry name" value="P-loop_NTPase"/>
</dbReference>
<dbReference type="AlphaFoldDB" id="A0AB39PSH8"/>
<dbReference type="Gene3D" id="3.40.50.300">
    <property type="entry name" value="P-loop containing nucleotide triphosphate hydrolases"/>
    <property type="match status" value="1"/>
</dbReference>
<dbReference type="RefSeq" id="WP_369168569.1">
    <property type="nucleotide sequence ID" value="NZ_CP163439.1"/>
</dbReference>
<dbReference type="SUPFAM" id="SSF52540">
    <property type="entry name" value="P-loop containing nucleoside triphosphate hydrolases"/>
    <property type="match status" value="1"/>
</dbReference>
<dbReference type="PRINTS" id="PR01217">
    <property type="entry name" value="PRICHEXTENSN"/>
</dbReference>
<feature type="region of interest" description="Disordered" evidence="1">
    <location>
        <begin position="234"/>
        <end position="322"/>
    </location>
</feature>
<sequence length="322" mass="33454">MELRDARHAAPDDLPALVADVRAHVTRLDGPMTLAEPGVRHWLLGTPQPRPDFLGRLLELWQVHSALHAHAAPLVTGRAAAHAVQIRGMAGIGKTLLAQEYALRFEAAYPGGVCWVDGEAYEDSVRALGAGAGGLFAHFDAIDAPFLWIVDAAPADRLPARDIAAMSAPHPLGHTLFTLRSRAYDTLGTPVDLGPLDPPHARVGPGATRRSPTPSTAIPSRWDCWAVRSGPATTRARSTTGCTPGAAPSSTPSPTKTSPAPSYGTWTPRTPPTSCAAPPPSTRCPSPPTTRHTSSPPPTASPGSSPSAARPAASANCAPAAC</sequence>
<evidence type="ECO:0000313" key="2">
    <source>
        <dbReference type="EMBL" id="XDQ33990.1"/>
    </source>
</evidence>
<dbReference type="EMBL" id="CP163439">
    <property type="protein sequence ID" value="XDQ33990.1"/>
    <property type="molecule type" value="Genomic_DNA"/>
</dbReference>
<evidence type="ECO:0000256" key="1">
    <source>
        <dbReference type="SAM" id="MobiDB-lite"/>
    </source>
</evidence>
<name>A0AB39PSH8_9ACTN</name>
<gene>
    <name evidence="2" type="ORF">AB5J49_11970</name>
</gene>
<feature type="compositionally biased region" description="Low complexity" evidence="1">
    <location>
        <begin position="246"/>
        <end position="262"/>
    </location>
</feature>